<dbReference type="PIRSF" id="PIRSF004553">
    <property type="entry name" value="CHP00095"/>
    <property type="match status" value="1"/>
</dbReference>
<dbReference type="EC" id="2.1.1.171" evidence="3"/>
<accession>A0ABX6YM55</accession>
<dbReference type="SUPFAM" id="SSF53335">
    <property type="entry name" value="S-adenosyl-L-methionine-dependent methyltransferases"/>
    <property type="match status" value="1"/>
</dbReference>
<dbReference type="RefSeq" id="WP_166989511.1">
    <property type="nucleotide sequence ID" value="NZ_CP061169.1"/>
</dbReference>
<protein>
    <submittedName>
        <fullName evidence="3">16S rRNA (Guanine(966)-N(2))-methyltransferase RsmD</fullName>
        <ecNumber evidence="3">2.1.1.171</ecNumber>
    </submittedName>
</protein>
<organism evidence="3 4">
    <name type="scientific">Paramicrobacterium chengjingii</name>
    <dbReference type="NCBI Taxonomy" id="2769067"/>
    <lineage>
        <taxon>Bacteria</taxon>
        <taxon>Bacillati</taxon>
        <taxon>Actinomycetota</taxon>
        <taxon>Actinomycetes</taxon>
        <taxon>Micrococcales</taxon>
        <taxon>Microbacteriaceae</taxon>
        <taxon>Paramicrobacterium</taxon>
    </lineage>
</organism>
<evidence type="ECO:0000256" key="1">
    <source>
        <dbReference type="ARBA" id="ARBA00022603"/>
    </source>
</evidence>
<keyword evidence="2 3" id="KW-0808">Transferase</keyword>
<dbReference type="Gene3D" id="3.40.50.150">
    <property type="entry name" value="Vaccinia Virus protein VP39"/>
    <property type="match status" value="1"/>
</dbReference>
<dbReference type="Pfam" id="PF03602">
    <property type="entry name" value="Cons_hypoth95"/>
    <property type="match status" value="1"/>
</dbReference>
<evidence type="ECO:0000313" key="3">
    <source>
        <dbReference type="EMBL" id="QPZ39785.1"/>
    </source>
</evidence>
<evidence type="ECO:0000313" key="4">
    <source>
        <dbReference type="Proteomes" id="UP000662814"/>
    </source>
</evidence>
<dbReference type="NCBIfam" id="TIGR00095">
    <property type="entry name" value="16S rRNA (guanine(966)-N(2))-methyltransferase RsmD"/>
    <property type="match status" value="1"/>
</dbReference>
<keyword evidence="4" id="KW-1185">Reference proteome</keyword>
<dbReference type="PANTHER" id="PTHR43542">
    <property type="entry name" value="METHYLTRANSFERASE"/>
    <property type="match status" value="1"/>
</dbReference>
<dbReference type="EMBL" id="CP061169">
    <property type="protein sequence ID" value="QPZ39785.1"/>
    <property type="molecule type" value="Genomic_DNA"/>
</dbReference>
<name>A0ABX6YM55_9MICO</name>
<dbReference type="Proteomes" id="UP000662814">
    <property type="component" value="Chromosome"/>
</dbReference>
<dbReference type="PANTHER" id="PTHR43542:SF1">
    <property type="entry name" value="METHYLTRANSFERASE"/>
    <property type="match status" value="1"/>
</dbReference>
<evidence type="ECO:0000256" key="2">
    <source>
        <dbReference type="ARBA" id="ARBA00022679"/>
    </source>
</evidence>
<dbReference type="CDD" id="cd02440">
    <property type="entry name" value="AdoMet_MTases"/>
    <property type="match status" value="1"/>
</dbReference>
<dbReference type="GO" id="GO:0052913">
    <property type="term" value="F:16S rRNA (guanine(966)-N(2))-methyltransferase activity"/>
    <property type="evidence" value="ECO:0007669"/>
    <property type="project" value="UniProtKB-EC"/>
</dbReference>
<sequence length="199" mass="21275">MTRIIGGDAGSLALKVPPQGTRPTSDRVREAIFSALESRDALRGARVADLYAGSGAQGLEAASRGAASVTLVDSSPRAGAICRANASTVTRAAERSLHVDTVVAAVQTWLERSADSIRYTLVFLDPPYDLSEEHLASNLASLVAHLDDDATIVVERSSRSPQPQWPRGIACVRSRRYGETVVWWAERDADQPAAPSHSV</sequence>
<gene>
    <name evidence="3" type="primary">rsmD</name>
    <name evidence="3" type="ORF">HCR76_07065</name>
</gene>
<reference evidence="3 4" key="1">
    <citation type="submission" date="2020-12" db="EMBL/GenBank/DDBJ databases">
        <title>Microbacterium sp. HY060.</title>
        <authorList>
            <person name="Zhou J."/>
        </authorList>
    </citation>
    <scope>NUCLEOTIDE SEQUENCE [LARGE SCALE GENOMIC DNA]</scope>
    <source>
        <strain evidence="3 4">HY60</strain>
    </source>
</reference>
<dbReference type="InterPro" id="IPR004398">
    <property type="entry name" value="RNA_MeTrfase_RsmD"/>
</dbReference>
<keyword evidence="1 3" id="KW-0489">Methyltransferase</keyword>
<dbReference type="InterPro" id="IPR029063">
    <property type="entry name" value="SAM-dependent_MTases_sf"/>
</dbReference>
<proteinExistence type="predicted"/>